<organism evidence="2 3">
    <name type="scientific">Trichonephila clavata</name>
    <name type="common">Joro spider</name>
    <name type="synonym">Nephila clavata</name>
    <dbReference type="NCBI Taxonomy" id="2740835"/>
    <lineage>
        <taxon>Eukaryota</taxon>
        <taxon>Metazoa</taxon>
        <taxon>Ecdysozoa</taxon>
        <taxon>Arthropoda</taxon>
        <taxon>Chelicerata</taxon>
        <taxon>Arachnida</taxon>
        <taxon>Araneae</taxon>
        <taxon>Araneomorphae</taxon>
        <taxon>Entelegynae</taxon>
        <taxon>Araneoidea</taxon>
        <taxon>Nephilidae</taxon>
        <taxon>Trichonephila</taxon>
    </lineage>
</organism>
<reference evidence="2" key="1">
    <citation type="submission" date="2020-07" db="EMBL/GenBank/DDBJ databases">
        <title>Multicomponent nature underlies the extraordinary mechanical properties of spider dragline silk.</title>
        <authorList>
            <person name="Kono N."/>
            <person name="Nakamura H."/>
            <person name="Mori M."/>
            <person name="Yoshida Y."/>
            <person name="Ohtoshi R."/>
            <person name="Malay A.D."/>
            <person name="Moran D.A.P."/>
            <person name="Tomita M."/>
            <person name="Numata K."/>
            <person name="Arakawa K."/>
        </authorList>
    </citation>
    <scope>NUCLEOTIDE SEQUENCE</scope>
</reference>
<dbReference type="AlphaFoldDB" id="A0A8X6GZZ2"/>
<protein>
    <submittedName>
        <fullName evidence="2">Uncharacterized protein</fullName>
    </submittedName>
</protein>
<gene>
    <name evidence="2" type="ORF">TNCT_232551</name>
</gene>
<sequence length="99" mass="11224">MSSSSKRRSSGRVIKRLFLILSFTLLIASHTEEEVRRYSSKEAFPTPVFPFPIQQLKTQLLYSIEITRSQSLSSQHTDPPDRKFVTKTTTNSFATVTAA</sequence>
<evidence type="ECO:0000313" key="3">
    <source>
        <dbReference type="Proteomes" id="UP000887116"/>
    </source>
</evidence>
<keyword evidence="3" id="KW-1185">Reference proteome</keyword>
<comment type="caution">
    <text evidence="2">The sequence shown here is derived from an EMBL/GenBank/DDBJ whole genome shotgun (WGS) entry which is preliminary data.</text>
</comment>
<feature type="chain" id="PRO_5036455277" evidence="1">
    <location>
        <begin position="30"/>
        <end position="99"/>
    </location>
</feature>
<evidence type="ECO:0000313" key="2">
    <source>
        <dbReference type="EMBL" id="GFR14701.1"/>
    </source>
</evidence>
<dbReference type="EMBL" id="BMAO01037012">
    <property type="protein sequence ID" value="GFR14701.1"/>
    <property type="molecule type" value="Genomic_DNA"/>
</dbReference>
<accession>A0A8X6GZZ2</accession>
<feature type="signal peptide" evidence="1">
    <location>
        <begin position="1"/>
        <end position="29"/>
    </location>
</feature>
<name>A0A8X6GZZ2_TRICU</name>
<proteinExistence type="predicted"/>
<keyword evidence="1" id="KW-0732">Signal</keyword>
<evidence type="ECO:0000256" key="1">
    <source>
        <dbReference type="SAM" id="SignalP"/>
    </source>
</evidence>
<dbReference type="Proteomes" id="UP000887116">
    <property type="component" value="Unassembled WGS sequence"/>
</dbReference>